<keyword evidence="4" id="KW-0819">tRNA processing</keyword>
<dbReference type="Pfam" id="PF01868">
    <property type="entry name" value="RNase_P-MRP_p29"/>
    <property type="match status" value="1"/>
</dbReference>
<dbReference type="SUPFAM" id="SSF101744">
    <property type="entry name" value="Rof/RNase P subunit-like"/>
    <property type="match status" value="1"/>
</dbReference>
<dbReference type="GO" id="GO:0033204">
    <property type="term" value="F:ribonuclease P RNA binding"/>
    <property type="evidence" value="ECO:0007669"/>
    <property type="project" value="InterPro"/>
</dbReference>
<comment type="similarity">
    <text evidence="2">Belongs to the eukaryotic/archaeal RNase P protein component 1 family.</text>
</comment>
<dbReference type="Proteomes" id="UP001176059">
    <property type="component" value="Unassembled WGS sequence"/>
</dbReference>
<sequence>MMVNTQTFFHAFPRSFFMDIYAQSPVPFNQKGRLRLSSKNPFVPNFVQESLLPSVNSSEIYASRVHGRKILLDNPVGKKENKTKRKKRPIVQCRIPRMSGSLTLDPHQANFNLFVPLHHLWMGYMSELLALNSAETPSSASTHPKLIKADFSGSFVSVQMSKNPSLVGMQGIILHESENTFVIITRSNKMKTLPKQNTIFTLYVPAYAIVNTIPSTAIVLDIPHLAFTLYGNQFQFRASERAGRKFKSKETIEL</sequence>
<evidence type="ECO:0000256" key="6">
    <source>
        <dbReference type="ARBA" id="ARBA00022759"/>
    </source>
</evidence>
<dbReference type="PANTHER" id="PTHR13348">
    <property type="entry name" value="RIBONUCLEASE P SUBUNIT P29"/>
    <property type="match status" value="1"/>
</dbReference>
<dbReference type="InterPro" id="IPR023534">
    <property type="entry name" value="Rof/RNase_P-like"/>
</dbReference>
<dbReference type="InterPro" id="IPR016848">
    <property type="entry name" value="RNase_P/MRP_Rpp29-subunit"/>
</dbReference>
<proteinExistence type="inferred from homology"/>
<dbReference type="InterPro" id="IPR036980">
    <property type="entry name" value="RNase_P/MRP_Rpp29_sf"/>
</dbReference>
<comment type="caution">
    <text evidence="8">The sequence shown here is derived from an EMBL/GenBank/DDBJ whole genome shotgun (WGS) entry which is preliminary data.</text>
</comment>
<keyword evidence="5" id="KW-0540">Nuclease</keyword>
<dbReference type="AlphaFoldDB" id="A0AA38J645"/>
<reference evidence="8" key="1">
    <citation type="submission" date="2022-08" db="EMBL/GenBank/DDBJ databases">
        <authorList>
            <consortium name="DOE Joint Genome Institute"/>
            <person name="Min B."/>
            <person name="Sierra-Patev S."/>
            <person name="Naranjo-Ortiz M."/>
            <person name="Looney B."/>
            <person name="Konkel Z."/>
            <person name="Slot J.C."/>
            <person name="Sakamoto Y."/>
            <person name="Steenwyk J.L."/>
            <person name="Rokas A."/>
            <person name="Carro J."/>
            <person name="Camarero S."/>
            <person name="Ferreira P."/>
            <person name="Molpeceres G."/>
            <person name="Ruiz-duenas F.J."/>
            <person name="Serrano A."/>
            <person name="Henrissat B."/>
            <person name="Drula E."/>
            <person name="Hughes K.W."/>
            <person name="Mata J.L."/>
            <person name="Ishikawa N.K."/>
            <person name="Vargas-Isla R."/>
            <person name="Ushijima S."/>
            <person name="Smith C.A."/>
            <person name="Ahrendt S."/>
            <person name="Andreopoulos W."/>
            <person name="He G."/>
            <person name="LaButti K."/>
            <person name="Lipzen A."/>
            <person name="Ng V."/>
            <person name="Riley R."/>
            <person name="Sandor L."/>
            <person name="Barry K."/>
            <person name="Martinez A.T."/>
            <person name="Xiao Y."/>
            <person name="Gibbons J.G."/>
            <person name="Terashima K."/>
            <person name="Hibbett D.S."/>
            <person name="Grigoriev I.V."/>
        </authorList>
    </citation>
    <scope>NUCLEOTIDE SEQUENCE</scope>
    <source>
        <strain evidence="8">ET3784</strain>
    </source>
</reference>
<reference evidence="8" key="2">
    <citation type="journal article" date="2023" name="Proc. Natl. Acad. Sci. U.S.A.">
        <title>A global phylogenomic analysis of the shiitake genus Lentinula.</title>
        <authorList>
            <person name="Sierra-Patev S."/>
            <person name="Min B."/>
            <person name="Naranjo-Ortiz M."/>
            <person name="Looney B."/>
            <person name="Konkel Z."/>
            <person name="Slot J.C."/>
            <person name="Sakamoto Y."/>
            <person name="Steenwyk J.L."/>
            <person name="Rokas A."/>
            <person name="Carro J."/>
            <person name="Camarero S."/>
            <person name="Ferreira P."/>
            <person name="Molpeceres G."/>
            <person name="Ruiz-Duenas F.J."/>
            <person name="Serrano A."/>
            <person name="Henrissat B."/>
            <person name="Drula E."/>
            <person name="Hughes K.W."/>
            <person name="Mata J.L."/>
            <person name="Ishikawa N.K."/>
            <person name="Vargas-Isla R."/>
            <person name="Ushijima S."/>
            <person name="Smith C.A."/>
            <person name="Donoghue J."/>
            <person name="Ahrendt S."/>
            <person name="Andreopoulos W."/>
            <person name="He G."/>
            <person name="LaButti K."/>
            <person name="Lipzen A."/>
            <person name="Ng V."/>
            <person name="Riley R."/>
            <person name="Sandor L."/>
            <person name="Barry K."/>
            <person name="Martinez A.T."/>
            <person name="Xiao Y."/>
            <person name="Gibbons J.G."/>
            <person name="Terashima K."/>
            <person name="Grigoriev I.V."/>
            <person name="Hibbett D."/>
        </authorList>
    </citation>
    <scope>NUCLEOTIDE SEQUENCE</scope>
    <source>
        <strain evidence="8">ET3784</strain>
    </source>
</reference>
<dbReference type="HAMAP" id="MF_00754">
    <property type="entry name" value="RNase_P_1"/>
    <property type="match status" value="1"/>
</dbReference>
<dbReference type="EMBL" id="JANVFO010000125">
    <property type="protein sequence ID" value="KAJ3711094.1"/>
    <property type="molecule type" value="Genomic_DNA"/>
</dbReference>
<dbReference type="InterPro" id="IPR023538">
    <property type="entry name" value="RNP1"/>
</dbReference>
<evidence type="ECO:0000256" key="1">
    <source>
        <dbReference type="ARBA" id="ARBA00004123"/>
    </source>
</evidence>
<evidence type="ECO:0000256" key="5">
    <source>
        <dbReference type="ARBA" id="ARBA00022722"/>
    </source>
</evidence>
<keyword evidence="7" id="KW-0378">Hydrolase</keyword>
<comment type="subcellular location">
    <subcellularLocation>
        <location evidence="1">Nucleus</location>
    </subcellularLocation>
</comment>
<dbReference type="GO" id="GO:0004519">
    <property type="term" value="F:endonuclease activity"/>
    <property type="evidence" value="ECO:0007669"/>
    <property type="project" value="UniProtKB-KW"/>
</dbReference>
<dbReference type="GO" id="GO:0030677">
    <property type="term" value="C:ribonuclease P complex"/>
    <property type="evidence" value="ECO:0007669"/>
    <property type="project" value="InterPro"/>
</dbReference>
<dbReference type="SMART" id="SM00538">
    <property type="entry name" value="POP4"/>
    <property type="match status" value="1"/>
</dbReference>
<evidence type="ECO:0000313" key="8">
    <source>
        <dbReference type="EMBL" id="KAJ3711094.1"/>
    </source>
</evidence>
<dbReference type="InterPro" id="IPR002730">
    <property type="entry name" value="Rpp29/RNP1"/>
</dbReference>
<gene>
    <name evidence="8" type="ORF">DFJ43DRAFT_1108253</name>
</gene>
<protein>
    <submittedName>
        <fullName evidence="8">RNase P/MRP, p29 subunit</fullName>
    </submittedName>
</protein>
<evidence type="ECO:0000313" key="9">
    <source>
        <dbReference type="Proteomes" id="UP001176059"/>
    </source>
</evidence>
<organism evidence="8 9">
    <name type="scientific">Lentinula guzmanii</name>
    <dbReference type="NCBI Taxonomy" id="2804957"/>
    <lineage>
        <taxon>Eukaryota</taxon>
        <taxon>Fungi</taxon>
        <taxon>Dikarya</taxon>
        <taxon>Basidiomycota</taxon>
        <taxon>Agaricomycotina</taxon>
        <taxon>Agaricomycetes</taxon>
        <taxon>Agaricomycetidae</taxon>
        <taxon>Agaricales</taxon>
        <taxon>Marasmiineae</taxon>
        <taxon>Omphalotaceae</taxon>
        <taxon>Lentinula</taxon>
    </lineage>
</organism>
<keyword evidence="6" id="KW-0255">Endonuclease</keyword>
<evidence type="ECO:0000256" key="7">
    <source>
        <dbReference type="ARBA" id="ARBA00022801"/>
    </source>
</evidence>
<dbReference type="GO" id="GO:0005634">
    <property type="term" value="C:nucleus"/>
    <property type="evidence" value="ECO:0007669"/>
    <property type="project" value="UniProtKB-SubCell"/>
</dbReference>
<dbReference type="GO" id="GO:0006364">
    <property type="term" value="P:rRNA processing"/>
    <property type="evidence" value="ECO:0007669"/>
    <property type="project" value="TreeGrafter"/>
</dbReference>
<keyword evidence="3" id="KW-0963">Cytoplasm</keyword>
<evidence type="ECO:0000256" key="2">
    <source>
        <dbReference type="ARBA" id="ARBA00006181"/>
    </source>
</evidence>
<dbReference type="Gene3D" id="2.30.30.210">
    <property type="entry name" value="Ribonuclease P/MRP, subunit p29"/>
    <property type="match status" value="1"/>
</dbReference>
<name>A0AA38J645_9AGAR</name>
<keyword evidence="9" id="KW-1185">Reference proteome</keyword>
<dbReference type="GO" id="GO:0001682">
    <property type="term" value="P:tRNA 5'-leader removal"/>
    <property type="evidence" value="ECO:0007669"/>
    <property type="project" value="InterPro"/>
</dbReference>
<accession>A0AA38J645</accession>
<evidence type="ECO:0000256" key="3">
    <source>
        <dbReference type="ARBA" id="ARBA00022490"/>
    </source>
</evidence>
<dbReference type="GO" id="GO:0000172">
    <property type="term" value="C:ribonuclease MRP complex"/>
    <property type="evidence" value="ECO:0007669"/>
    <property type="project" value="InterPro"/>
</dbReference>
<evidence type="ECO:0000256" key="4">
    <source>
        <dbReference type="ARBA" id="ARBA00022694"/>
    </source>
</evidence>
<dbReference type="GO" id="GO:0016787">
    <property type="term" value="F:hydrolase activity"/>
    <property type="evidence" value="ECO:0007669"/>
    <property type="project" value="UniProtKB-KW"/>
</dbReference>
<dbReference type="PANTHER" id="PTHR13348:SF0">
    <property type="entry name" value="RIBONUCLEASE P PROTEIN SUBUNIT P29"/>
    <property type="match status" value="1"/>
</dbReference>